<dbReference type="EMBL" id="HBHK01009118">
    <property type="protein sequence ID" value="CAD9677038.1"/>
    <property type="molecule type" value="Transcribed_RNA"/>
</dbReference>
<reference evidence="1" key="1">
    <citation type="submission" date="2021-01" db="EMBL/GenBank/DDBJ databases">
        <authorList>
            <person name="Corre E."/>
            <person name="Pelletier E."/>
            <person name="Niang G."/>
            <person name="Scheremetjew M."/>
            <person name="Finn R."/>
            <person name="Kale V."/>
            <person name="Holt S."/>
            <person name="Cochrane G."/>
            <person name="Meng A."/>
            <person name="Brown T."/>
            <person name="Cohen L."/>
        </authorList>
    </citation>
    <scope>NUCLEOTIDE SEQUENCE</scope>
    <source>
        <strain evidence="1">NY070348D</strain>
    </source>
</reference>
<sequence>MSGEDVVEGRTRLDKKGQLIPTKQCFELMLKARDGQVDPSLPVRSSASPIDINFPCFWVQPNKGNRSARGRTKVNEICVKYNNCARSRVWWSPEHGELLGVVARKMGMKQRTPKDKDPGSTDRHGFEGHWLTLVERPTADTLTDKTMIRKYVLEDAPSIVQFWPVDTSKKLPSEQPPAPKDATQAVKEETNLSKMIAQGDDFFFSSEEGTTGAVLAQDPKELDFLEPLVGEFEAGETLNHFVPGENDQEYDTAKVSIRRERNAKNPAYHHLEESDGLEQGGEECYFEEEPKRLRNVGGSQNEDDVSLLVDVLDDDKAGDTKDETGLDATMVAFDIFKSVCDTFTAEEFKHWYDLYATDLFKPEITLGLKKCMEEQDPRLRRDFMYSKNLEFVPDMPVGRALYYGTYAEGLSVKNPDANFIKLTMVDRFPEGAKNFNEYIGESKIMNLCQHLYFKQLRDDGELDPCDYWFHSVIKLPTGTRYVVRAHCLVIERAIEGDVSSETRLIELQDVSHIYQDILNLPPLPL</sequence>
<dbReference type="AlphaFoldDB" id="A0A7S2RPQ2"/>
<protein>
    <submittedName>
        <fullName evidence="1">Uncharacterized protein</fullName>
    </submittedName>
</protein>
<proteinExistence type="predicted"/>
<organism evidence="1">
    <name type="scientific">Mucochytrium quahogii</name>
    <dbReference type="NCBI Taxonomy" id="96639"/>
    <lineage>
        <taxon>Eukaryota</taxon>
        <taxon>Sar</taxon>
        <taxon>Stramenopiles</taxon>
        <taxon>Bigyra</taxon>
        <taxon>Labyrinthulomycetes</taxon>
        <taxon>Thraustochytrida</taxon>
        <taxon>Thraustochytriidae</taxon>
        <taxon>Mucochytrium</taxon>
    </lineage>
</organism>
<accession>A0A7S2RPQ2</accession>
<evidence type="ECO:0000313" key="1">
    <source>
        <dbReference type="EMBL" id="CAD9677038.1"/>
    </source>
</evidence>
<name>A0A7S2RPQ2_9STRA</name>
<gene>
    <name evidence="1" type="ORF">QSP1433_LOCUS5640</name>
</gene>